<dbReference type="Pfam" id="PF05241">
    <property type="entry name" value="EBP"/>
    <property type="match status" value="1"/>
</dbReference>
<evidence type="ECO:0000256" key="8">
    <source>
        <dbReference type="SAM" id="MobiDB-lite"/>
    </source>
</evidence>
<comment type="subcellular location">
    <subcellularLocation>
        <location evidence="1">Membrane</location>
        <topology evidence="1">Multi-pass membrane protein</topology>
    </subcellularLocation>
</comment>
<dbReference type="GO" id="GO:0046872">
    <property type="term" value="F:metal ion binding"/>
    <property type="evidence" value="ECO:0007669"/>
    <property type="project" value="UniProtKB-KW"/>
</dbReference>
<accession>A0A418AQE9</accession>
<keyword evidence="6 7" id="KW-0472">Membrane</keyword>
<evidence type="ECO:0000256" key="9">
    <source>
        <dbReference type="SAM" id="Phobius"/>
    </source>
</evidence>
<dbReference type="InterPro" id="IPR033118">
    <property type="entry name" value="EXPERA"/>
</dbReference>
<dbReference type="PROSITE" id="PS51751">
    <property type="entry name" value="EXPERA"/>
    <property type="match status" value="1"/>
</dbReference>
<feature type="domain" description="EXPERA" evidence="11">
    <location>
        <begin position="703"/>
        <end position="841"/>
    </location>
</feature>
<name>A0A418AQE9_9STRA</name>
<keyword evidence="4 7" id="KW-1133">Transmembrane helix</keyword>
<evidence type="ECO:0000256" key="1">
    <source>
        <dbReference type="ARBA" id="ARBA00004141"/>
    </source>
</evidence>
<feature type="signal peptide" evidence="10">
    <location>
        <begin position="1"/>
        <end position="19"/>
    </location>
</feature>
<evidence type="ECO:0000256" key="10">
    <source>
        <dbReference type="SAM" id="SignalP"/>
    </source>
</evidence>
<feature type="transmembrane region" description="Helical" evidence="9">
    <location>
        <begin position="788"/>
        <end position="809"/>
    </location>
</feature>
<evidence type="ECO:0000256" key="2">
    <source>
        <dbReference type="ARBA" id="ARBA00022692"/>
    </source>
</evidence>
<feature type="transmembrane region" description="Helical" evidence="9">
    <location>
        <begin position="757"/>
        <end position="779"/>
    </location>
</feature>
<dbReference type="PRINTS" id="PR00092">
    <property type="entry name" value="TYROSINASE"/>
</dbReference>
<dbReference type="SUPFAM" id="SSF48056">
    <property type="entry name" value="Di-copper centre-containing domain"/>
    <property type="match status" value="1"/>
</dbReference>
<evidence type="ECO:0000259" key="11">
    <source>
        <dbReference type="PROSITE" id="PS51751"/>
    </source>
</evidence>
<keyword evidence="3" id="KW-0479">Metal-binding</keyword>
<proteinExistence type="predicted"/>
<feature type="transmembrane region" description="Helical" evidence="9">
    <location>
        <begin position="677"/>
        <end position="697"/>
    </location>
</feature>
<gene>
    <name evidence="12" type="ORF">DYB32_006835</name>
</gene>
<organism evidence="12 13">
    <name type="scientific">Aphanomyces invadans</name>
    <dbReference type="NCBI Taxonomy" id="157072"/>
    <lineage>
        <taxon>Eukaryota</taxon>
        <taxon>Sar</taxon>
        <taxon>Stramenopiles</taxon>
        <taxon>Oomycota</taxon>
        <taxon>Saprolegniomycetes</taxon>
        <taxon>Saprolegniales</taxon>
        <taxon>Verrucalvaceae</taxon>
        <taxon>Aphanomyces</taxon>
    </lineage>
</organism>
<evidence type="ECO:0000313" key="12">
    <source>
        <dbReference type="EMBL" id="RHY27375.1"/>
    </source>
</evidence>
<dbReference type="PROSITE" id="PS00498">
    <property type="entry name" value="TYROSINASE_2"/>
    <property type="match status" value="1"/>
</dbReference>
<dbReference type="InterPro" id="IPR003609">
    <property type="entry name" value="Pan_app"/>
</dbReference>
<evidence type="ECO:0000256" key="5">
    <source>
        <dbReference type="ARBA" id="ARBA00023008"/>
    </source>
</evidence>
<dbReference type="InterPro" id="IPR002227">
    <property type="entry name" value="Tyrosinase_Cu-bd"/>
</dbReference>
<dbReference type="GO" id="GO:0016491">
    <property type="term" value="F:oxidoreductase activity"/>
    <property type="evidence" value="ECO:0007669"/>
    <property type="project" value="InterPro"/>
</dbReference>
<feature type="transmembrane region" description="Helical" evidence="9">
    <location>
        <begin position="709"/>
        <end position="728"/>
    </location>
</feature>
<evidence type="ECO:0000256" key="3">
    <source>
        <dbReference type="ARBA" id="ARBA00022723"/>
    </source>
</evidence>
<evidence type="ECO:0000256" key="7">
    <source>
        <dbReference type="PROSITE-ProRule" id="PRU01087"/>
    </source>
</evidence>
<protein>
    <recommendedName>
        <fullName evidence="11">EXPERA domain-containing protein</fullName>
    </recommendedName>
</protein>
<dbReference type="Proteomes" id="UP000285060">
    <property type="component" value="Unassembled WGS sequence"/>
</dbReference>
<dbReference type="PANTHER" id="PTHR11474">
    <property type="entry name" value="TYROSINASE FAMILY MEMBER"/>
    <property type="match status" value="1"/>
</dbReference>
<dbReference type="AlphaFoldDB" id="A0A418AQE9"/>
<dbReference type="PROSITE" id="PS00497">
    <property type="entry name" value="TYROSINASE_1"/>
    <property type="match status" value="1"/>
</dbReference>
<keyword evidence="5" id="KW-0186">Copper</keyword>
<feature type="chain" id="PRO_5019007652" description="EXPERA domain-containing protein" evidence="10">
    <location>
        <begin position="20"/>
        <end position="861"/>
    </location>
</feature>
<feature type="region of interest" description="Disordered" evidence="8">
    <location>
        <begin position="210"/>
        <end position="232"/>
    </location>
</feature>
<keyword evidence="10" id="KW-0732">Signal</keyword>
<dbReference type="InterPro" id="IPR008922">
    <property type="entry name" value="Di-copper_centre_dom_sf"/>
</dbReference>
<dbReference type="Pfam" id="PF00264">
    <property type="entry name" value="Tyrosinase"/>
    <property type="match status" value="1"/>
</dbReference>
<evidence type="ECO:0000313" key="13">
    <source>
        <dbReference type="Proteomes" id="UP000285060"/>
    </source>
</evidence>
<dbReference type="Gene3D" id="3.50.4.10">
    <property type="entry name" value="Hepatocyte Growth Factor"/>
    <property type="match status" value="2"/>
</dbReference>
<sequence>MVAALSILAASMCLALVAAQCTNLIENVDFYGYDVGSTSQADAANCCANCAAHYSCKVWVWTSYQGGTCWLKNQTSSPTPLDGAKAGALPAPPLPPAYEELIENVDYWGHDISSTKQKFAQACGEDCDDTEGCQLFVWTSHEGGTCWLKHTYGGQSHLYGAKAARRASGRAPYSAAAPLATATTSMTTAMTLGPTPAYNTRTLVPINRTRAPTTVTPPPPTPSPTTTAKPYPTTAQICPARVRKPWNQLDESAKALFLSALELSMDRGLYQRFLAIHNEMVSNNEAHNSCVFLFWHRKYLLAFEDMLRDLGAPFACLALPYFDWVEDYANFKAKKCTNFGTCSPILQDFGGAEHTNASTPFSSDLMIFGAAYPSLVCADSRPVNHFCPVVEPGARCDRCLPRDATAWKDGILSEEWDVDILKGYLHLSDESPSIKLVSYDIEIGAHGQLHALLQGPMGNPFSSPADPIFYVHHTAVDMLHTIYHHCKIEPLGLSDEGKKSFIGSFEGRKTDNGDDITATSEIKSKVTIDGKLVDAEYDVLVGKYFKDLPSQYWALTDTRDFGARAYSYQFNGLLGRLYTHCGNAMPVESSIKSAHDIDHVVVQVESATEMNQVDYNTAVLAAAAKQGLTPSQVELELRKMALLVKEYCLPGSVKPYSDGFKSVWKIQAFNKVTGAEFAYMLVPVFALTGGFLLFLVGLNPKRALCWTPFWLVLSGFIHSFLELSFTFFRDNQYFGNTMDLYSAADYRYGFPMEEGTAAMETITALLDGPMCLLAAYAFVTQKPYYHPLVMSVSIMQLYGLTWFCLHPLFSDAVHMSADPGLFWIICVGCNAPWGIFPTVLVYKSFNAIVERFMEAPKAKSA</sequence>
<dbReference type="Gene3D" id="1.10.1280.10">
    <property type="entry name" value="Di-copper center containing domain from catechol oxidase"/>
    <property type="match status" value="1"/>
</dbReference>
<comment type="caution">
    <text evidence="12">The sequence shown here is derived from an EMBL/GenBank/DDBJ whole genome shotgun (WGS) entry which is preliminary data.</text>
</comment>
<evidence type="ECO:0000256" key="4">
    <source>
        <dbReference type="ARBA" id="ARBA00022989"/>
    </source>
</evidence>
<keyword evidence="13" id="KW-1185">Reference proteome</keyword>
<feature type="transmembrane region" description="Helical" evidence="9">
    <location>
        <begin position="821"/>
        <end position="842"/>
    </location>
</feature>
<dbReference type="PANTHER" id="PTHR11474:SF126">
    <property type="entry name" value="TYROSINASE-LIKE PROTEIN TYR-1-RELATED"/>
    <property type="match status" value="1"/>
</dbReference>
<evidence type="ECO:0000256" key="6">
    <source>
        <dbReference type="ARBA" id="ARBA00023136"/>
    </source>
</evidence>
<dbReference type="InterPro" id="IPR050316">
    <property type="entry name" value="Tyrosinase/Hemocyanin"/>
</dbReference>
<reference evidence="12 13" key="1">
    <citation type="submission" date="2018-08" db="EMBL/GenBank/DDBJ databases">
        <title>Aphanomyces genome sequencing and annotation.</title>
        <authorList>
            <person name="Minardi D."/>
            <person name="Oidtmann B."/>
            <person name="Van Der Giezen M."/>
            <person name="Studholme D.J."/>
        </authorList>
    </citation>
    <scope>NUCLEOTIDE SEQUENCE [LARGE SCALE GENOMIC DNA]</scope>
    <source>
        <strain evidence="12 13">NJM0002</strain>
    </source>
</reference>
<dbReference type="VEuPathDB" id="FungiDB:H310_10648"/>
<dbReference type="GO" id="GO:0016020">
    <property type="term" value="C:membrane"/>
    <property type="evidence" value="ECO:0007669"/>
    <property type="project" value="UniProtKB-SubCell"/>
</dbReference>
<dbReference type="EMBL" id="QUSY01000786">
    <property type="protein sequence ID" value="RHY27375.1"/>
    <property type="molecule type" value="Genomic_DNA"/>
</dbReference>
<keyword evidence="2 7" id="KW-0812">Transmembrane</keyword>
<dbReference type="Pfam" id="PF14295">
    <property type="entry name" value="PAN_4"/>
    <property type="match status" value="2"/>
</dbReference>